<evidence type="ECO:0000313" key="3">
    <source>
        <dbReference type="EMBL" id="AKT37241.1"/>
    </source>
</evidence>
<dbReference type="InterPro" id="IPR036365">
    <property type="entry name" value="PGBD-like_sf"/>
</dbReference>
<evidence type="ECO:0000259" key="2">
    <source>
        <dbReference type="Pfam" id="PF08291"/>
    </source>
</evidence>
<evidence type="ECO:0000313" key="4">
    <source>
        <dbReference type="Proteomes" id="UP000067626"/>
    </source>
</evidence>
<dbReference type="InterPro" id="IPR013230">
    <property type="entry name" value="Peptidase_M15A_C"/>
</dbReference>
<dbReference type="InterPro" id="IPR009045">
    <property type="entry name" value="Zn_M74/Hedgehog-like"/>
</dbReference>
<feature type="domain" description="Peptidase M15A C-terminal" evidence="2">
    <location>
        <begin position="103"/>
        <end position="157"/>
    </location>
</feature>
<evidence type="ECO:0008006" key="5">
    <source>
        <dbReference type="Google" id="ProtNLM"/>
    </source>
</evidence>
<dbReference type="Pfam" id="PF08291">
    <property type="entry name" value="Peptidase_M15_3"/>
    <property type="match status" value="1"/>
</dbReference>
<feature type="domain" description="Peptidoglycan binding-like" evidence="1">
    <location>
        <begin position="21"/>
        <end position="74"/>
    </location>
</feature>
<dbReference type="OrthoDB" id="9778545at2"/>
<dbReference type="InterPro" id="IPR002477">
    <property type="entry name" value="Peptidoglycan-bd-like"/>
</dbReference>
<gene>
    <name evidence="3" type="ORF">CMC5_013720</name>
</gene>
<dbReference type="RefSeq" id="WP_156338287.1">
    <property type="nucleotide sequence ID" value="NZ_CP012159.1"/>
</dbReference>
<evidence type="ECO:0000259" key="1">
    <source>
        <dbReference type="Pfam" id="PF01471"/>
    </source>
</evidence>
<dbReference type="Pfam" id="PF01471">
    <property type="entry name" value="PG_binding_1"/>
    <property type="match status" value="1"/>
</dbReference>
<dbReference type="STRING" id="52.CMC5_013720"/>
<dbReference type="Proteomes" id="UP000067626">
    <property type="component" value="Chromosome"/>
</dbReference>
<dbReference type="EMBL" id="CP012159">
    <property type="protein sequence ID" value="AKT37241.1"/>
    <property type="molecule type" value="Genomic_DNA"/>
</dbReference>
<proteinExistence type="predicted"/>
<accession>A0A0K1E8N8</accession>
<dbReference type="InterPro" id="IPR036366">
    <property type="entry name" value="PGBDSf"/>
</dbReference>
<dbReference type="KEGG" id="ccro:CMC5_013720"/>
<dbReference type="SUPFAM" id="SSF55166">
    <property type="entry name" value="Hedgehog/DD-peptidase"/>
    <property type="match status" value="1"/>
</dbReference>
<protein>
    <recommendedName>
        <fullName evidence="5">Peptidoglycan binding-like domain-containing protein</fullName>
    </recommendedName>
</protein>
<dbReference type="Gene3D" id="1.10.101.10">
    <property type="entry name" value="PGBD-like superfamily/PGBD"/>
    <property type="match status" value="1"/>
</dbReference>
<name>A0A0K1E8N8_CHOCO</name>
<keyword evidence="4" id="KW-1185">Reference proteome</keyword>
<organism evidence="3 4">
    <name type="scientific">Chondromyces crocatus</name>
    <dbReference type="NCBI Taxonomy" id="52"/>
    <lineage>
        <taxon>Bacteria</taxon>
        <taxon>Pseudomonadati</taxon>
        <taxon>Myxococcota</taxon>
        <taxon>Polyangia</taxon>
        <taxon>Polyangiales</taxon>
        <taxon>Polyangiaceae</taxon>
        <taxon>Chondromyces</taxon>
    </lineage>
</organism>
<dbReference type="SUPFAM" id="SSF47090">
    <property type="entry name" value="PGBD-like"/>
    <property type="match status" value="1"/>
</dbReference>
<dbReference type="AlphaFoldDB" id="A0A0K1E8N8"/>
<reference evidence="3 4" key="1">
    <citation type="submission" date="2015-07" db="EMBL/GenBank/DDBJ databases">
        <title>Genome analysis of myxobacterium Chondromyces crocatus Cm c5 reveals a high potential for natural compound synthesis and the genetic basis for the loss of fruiting body formation.</title>
        <authorList>
            <person name="Zaburannyi N."/>
            <person name="Bunk B."/>
            <person name="Maier J."/>
            <person name="Overmann J."/>
            <person name="Mueller R."/>
        </authorList>
    </citation>
    <scope>NUCLEOTIDE SEQUENCE [LARGE SCALE GENOMIC DNA]</scope>
    <source>
        <strain evidence="3 4">Cm c5</strain>
    </source>
</reference>
<sequence length="231" mass="25354">MSNSTLRIRDGFPDVSPNLREEVRRLQRLLVQLGFRLDTDGLFGRGTDDAVRAFQSSRGLLPDGIVGRDTWGALAKGGNAVPLPASTPAPGNSRVEYTKTVSDQKLRAKLSELAMLFGWRIKVHSGDRNHVPSGGSQTSLHLQKRAADFHVYNAQGQMISDKQGFKEIALSGLVSLDYELIWHGTQTSTGGPHLHLGRYGNDRNSQFKIEGTTASNKGRYIVQDLTAIRSL</sequence>